<feature type="region of interest" description="Disordered" evidence="1">
    <location>
        <begin position="1586"/>
        <end position="1638"/>
    </location>
</feature>
<dbReference type="InterPro" id="IPR027417">
    <property type="entry name" value="P-loop_NTPase"/>
</dbReference>
<dbReference type="Gene3D" id="3.40.50.300">
    <property type="entry name" value="P-loop containing nucleotide triphosphate hydrolases"/>
    <property type="match status" value="3"/>
</dbReference>
<comment type="caution">
    <text evidence="3">The sequence shown here is derived from an EMBL/GenBank/DDBJ whole genome shotgun (WGS) entry which is preliminary data.</text>
</comment>
<dbReference type="InterPro" id="IPR003593">
    <property type="entry name" value="AAA+_ATPase"/>
</dbReference>
<dbReference type="PANTHER" id="PTHR21610:SF9">
    <property type="entry name" value="VON WILLEBRAND FACTOR A DOMAIN-CONTAINING PROTEIN 8"/>
    <property type="match status" value="1"/>
</dbReference>
<feature type="domain" description="AAA+ ATPase" evidence="2">
    <location>
        <begin position="750"/>
        <end position="899"/>
    </location>
</feature>
<accession>A0A0M0JYM5</accession>
<sequence>MRRLGGLGMASRLGSASSRLLCSCTVRIGNVELSPIGGLPALMPSPASLRGVAYSDSQHALEIVQWLMKKQTLRQDAMLLGSHPAALRQLVFRFAELTEREVEVVSISRDTTESDLKQRRELVGGGSVEYVNQPVVEAALRGRLLVLEGLEKAERNLLPIINNLLENREMALEDGGFLMHPDRVDALRRDGMSDAELASRRLLRVSPDFMVVALGLPVPRFPGTPLDPPLRSRFQARVVPAPPAAARKAALAELAPTAASELAKAVDAVFPGAPLATLLPRLLPHAASTPEVRSLLARLELPIASDGGSGGAAPYAFESISVEGSVEGTRVAEAVWTATIGAERVRTTLACGPRLGRRSGAHCDGLEGGLLADLPRQSALFSAMLQDHAVGMDMCLIGPKGSGKTAAARRFASALGYDGVTVYCYADLSARDLLQRRVTAQDGSTRWEHSEPVRAALDGELLVLDNVHRLPPGVLAATLGRLLTDRELQLPDGTRLVPRARYDALLAASAGDALAAAAVCGKLVPIHPAFRVLATAEPPQAWAEEASAGAAAGGSGSWLGSELLGLFHFHRVDRLDLADTEALVAHQASAAAAAASLSVEPRGAALARSQLLSLHQLLVQTSTRHALGLSTRGLLRAARHASLYPADVSSTVMREIAGRQGALSESAELELSELMRRAGLPTAAAAAARVDLPPPRREAAPDGTESVVLGDVRLGGITPAARPELVPDVLFYDSPRHSLVLQSMLKDWTVGAHLLLIGSQGVGKNKLVDRMLGLLRREREYMQLHRDVTVAALTQTPTLVDGKLQWEDSGRVLVVDEADKAPLEVVAVLRSLLSEGRMLLADGRRVVPSGTEPREGLLPIAAGFRAIVLANKPGFPFLGNDFFRECGDVLSCHTVENPDLASELKLLRKYAPSVADSVLGRVAGLFAELRTMATDGRLAYPYSTREAVALVRHMERYPSDGLLGAAENVFAFDAPQPQIASQIAGVLRRHGIPAAIGSEPFAVELAPETALPVSEVAERWVPSAGAVQRAAAEQVPVGQWAAREATFQLSRDEAPSPTASLQLGRMRVFTEEVRRWRLPTGLQCSAVAALTAGTDGTVHVLTTSFSGLHLFSYSPDGRRVAHVALGGRRFSTVGLGASSAAAAQGVSLHALPAALGGGLLLHQPGALPGRQLLWLTPGSDSDVADVEEATEPSPARTAVGFLNPFSRASSASGASNETPTEPPSVLVGAVPGEAEQLHFVSVTPTGELNLGRLWMPTSTATAPVPPPSEQPATVLLQQAMMAMPTGLHAPLSLRALSADSCLLLGSDGMHAAIVQWEAPPPSSSNSAFPVRLLPVRREAVGSEAALESVEFASILTGGSLGLSGGSAHFGTSLESAPLIKGETAFAFRHRRPAAQPPPTASGFSPAPDKTAQREPEHDPLAPVRFFSMVSQIRQGDGGLGRASVPTGAPLPEGDWPPLAGPALSPVLLHAIPAAADEPPALQLVDLAAGTLRQLPLLPAPPPSGEGEETPEETPKPTGGFGGGWGAGTNASLQQMEVATPSLANGLADWRAIVGWKGAPGGEGGPGGGGGLTLDAKNLSIIQNFPSPKAATAPKHGKVDETGAPHVGGNTWAGGTGGRDTAGLGGKGGPYRLSDGNPIHQISDAEKANVSPEALKAAREMALEAYRERLKEIDMSEHEASMYESLSKPIRKEVDQLRVLLQAREARSTERVWLHRQSHGELDESRLVDGIAGERAVYRRRAEQPPEQGAPQLKPKLLRFVLDLSGSMYYFNGHDRRLERCLQTAVLLFEAFEGFEHRYRYSLVGHSGDTEALPLVEYGAPPANEMERLKLIQRMAVHTQFCNSGDHTLEATYAAIDEVASRLPEADEAFVFLLSDANLERYGVRPQQLATALTSNHKVHAHAIFLSSLGGAAERLQASLPPGRGSICLDAADLPKAFRNAFSSSVLRDA</sequence>
<dbReference type="InterPro" id="IPR011704">
    <property type="entry name" value="ATPase_dyneun-rel_AAA"/>
</dbReference>
<dbReference type="SUPFAM" id="SSF53300">
    <property type="entry name" value="vWA-like"/>
    <property type="match status" value="1"/>
</dbReference>
<dbReference type="OrthoDB" id="5186at2759"/>
<dbReference type="GO" id="GO:0005737">
    <property type="term" value="C:cytoplasm"/>
    <property type="evidence" value="ECO:0007669"/>
    <property type="project" value="TreeGrafter"/>
</dbReference>
<evidence type="ECO:0000259" key="2">
    <source>
        <dbReference type="SMART" id="SM00382"/>
    </source>
</evidence>
<feature type="compositionally biased region" description="Gly residues" evidence="1">
    <location>
        <begin position="1610"/>
        <end position="1628"/>
    </location>
</feature>
<dbReference type="GO" id="GO:0005524">
    <property type="term" value="F:ATP binding"/>
    <property type="evidence" value="ECO:0007669"/>
    <property type="project" value="InterPro"/>
</dbReference>
<gene>
    <name evidence="3" type="ORF">Ctob_007174</name>
</gene>
<feature type="region of interest" description="Disordered" evidence="1">
    <location>
        <begin position="1392"/>
        <end position="1416"/>
    </location>
</feature>
<name>A0A0M0JYM5_9EUKA</name>
<feature type="region of interest" description="Disordered" evidence="1">
    <location>
        <begin position="1494"/>
        <end position="1528"/>
    </location>
</feature>
<protein>
    <submittedName>
        <fullName evidence="3">von willebrand factor a domain-containing protein 8-like protein</fullName>
    </submittedName>
</protein>
<dbReference type="FunFam" id="3.40.50.300:FF:000587">
    <property type="entry name" value="von Willebrand factor A domain containing 8"/>
    <property type="match status" value="1"/>
</dbReference>
<dbReference type="Gene3D" id="3.40.50.410">
    <property type="entry name" value="von Willebrand factor, type A domain"/>
    <property type="match status" value="1"/>
</dbReference>
<dbReference type="Proteomes" id="UP000037460">
    <property type="component" value="Unassembled WGS sequence"/>
</dbReference>
<dbReference type="SUPFAM" id="SSF52540">
    <property type="entry name" value="P-loop containing nucleoside triphosphate hydrolases"/>
    <property type="match status" value="3"/>
</dbReference>
<dbReference type="SMART" id="SM00382">
    <property type="entry name" value="AAA"/>
    <property type="match status" value="2"/>
</dbReference>
<dbReference type="CDD" id="cd00009">
    <property type="entry name" value="AAA"/>
    <property type="match status" value="1"/>
</dbReference>
<organism evidence="3 4">
    <name type="scientific">Chrysochromulina tobinii</name>
    <dbReference type="NCBI Taxonomy" id="1460289"/>
    <lineage>
        <taxon>Eukaryota</taxon>
        <taxon>Haptista</taxon>
        <taxon>Haptophyta</taxon>
        <taxon>Prymnesiophyceae</taxon>
        <taxon>Prymnesiales</taxon>
        <taxon>Chrysochromulinaceae</taxon>
        <taxon>Chrysochromulina</taxon>
    </lineage>
</organism>
<dbReference type="Pfam" id="PF07728">
    <property type="entry name" value="AAA_5"/>
    <property type="match status" value="3"/>
</dbReference>
<dbReference type="GO" id="GO:0016887">
    <property type="term" value="F:ATP hydrolysis activity"/>
    <property type="evidence" value="ECO:0007669"/>
    <property type="project" value="InterPro"/>
</dbReference>
<feature type="region of interest" description="Disordered" evidence="1">
    <location>
        <begin position="1436"/>
        <end position="1456"/>
    </location>
</feature>
<feature type="domain" description="AAA+ ATPase" evidence="2">
    <location>
        <begin position="390"/>
        <end position="494"/>
    </location>
</feature>
<proteinExistence type="predicted"/>
<evidence type="ECO:0000313" key="3">
    <source>
        <dbReference type="EMBL" id="KOO31660.1"/>
    </source>
</evidence>
<dbReference type="InterPro" id="IPR039891">
    <property type="entry name" value="VWA8"/>
</dbReference>
<evidence type="ECO:0000313" key="4">
    <source>
        <dbReference type="Proteomes" id="UP000037460"/>
    </source>
</evidence>
<keyword evidence="4" id="KW-1185">Reference proteome</keyword>
<dbReference type="EMBL" id="JWZX01001966">
    <property type="protein sequence ID" value="KOO31660.1"/>
    <property type="molecule type" value="Genomic_DNA"/>
</dbReference>
<dbReference type="PANTHER" id="PTHR21610">
    <property type="entry name" value="VON WILLEBRAND FACTOR A DOMAIN-CONTAINING PROTEIN 8"/>
    <property type="match status" value="1"/>
</dbReference>
<evidence type="ECO:0000256" key="1">
    <source>
        <dbReference type="SAM" id="MobiDB-lite"/>
    </source>
</evidence>
<reference evidence="4" key="1">
    <citation type="journal article" date="2015" name="PLoS Genet.">
        <title>Genome Sequence and Transcriptome Analyses of Chrysochromulina tobin: Metabolic Tools for Enhanced Algal Fitness in the Prominent Order Prymnesiales (Haptophyceae).</title>
        <authorList>
            <person name="Hovde B.T."/>
            <person name="Deodato C.R."/>
            <person name="Hunsperger H.M."/>
            <person name="Ryken S.A."/>
            <person name="Yost W."/>
            <person name="Jha R.K."/>
            <person name="Patterson J."/>
            <person name="Monnat R.J. Jr."/>
            <person name="Barlow S.B."/>
            <person name="Starkenburg S.R."/>
            <person name="Cattolico R.A."/>
        </authorList>
    </citation>
    <scope>NUCLEOTIDE SEQUENCE</scope>
    <source>
        <strain evidence="4">CCMP291</strain>
    </source>
</reference>
<dbReference type="InterPro" id="IPR036465">
    <property type="entry name" value="vWFA_dom_sf"/>
</dbReference>